<evidence type="ECO:0000313" key="2">
    <source>
        <dbReference type="EMBL" id="MDQ0419755.1"/>
    </source>
</evidence>
<organism evidence="2 3">
    <name type="scientific">Peteryoungia aggregata LMG 23059</name>
    <dbReference type="NCBI Taxonomy" id="1368425"/>
    <lineage>
        <taxon>Bacteria</taxon>
        <taxon>Pseudomonadati</taxon>
        <taxon>Pseudomonadota</taxon>
        <taxon>Alphaproteobacteria</taxon>
        <taxon>Hyphomicrobiales</taxon>
        <taxon>Rhizobiaceae</taxon>
        <taxon>Peteryoungia</taxon>
    </lineage>
</organism>
<dbReference type="Proteomes" id="UP001238496">
    <property type="component" value="Unassembled WGS sequence"/>
</dbReference>
<feature type="region of interest" description="Disordered" evidence="1">
    <location>
        <begin position="55"/>
        <end position="74"/>
    </location>
</feature>
<evidence type="ECO:0000313" key="3">
    <source>
        <dbReference type="Proteomes" id="UP001238496"/>
    </source>
</evidence>
<protein>
    <submittedName>
        <fullName evidence="2">Uncharacterized protein</fullName>
    </submittedName>
</protein>
<keyword evidence="3" id="KW-1185">Reference proteome</keyword>
<gene>
    <name evidence="2" type="ORF">J2045_000768</name>
</gene>
<proteinExistence type="predicted"/>
<sequence>MHEVYAAYSIIILQQQLGGRERLSEDEFYASYSEPPWRGWSRGIRALFDRSQRVRQRETIPNPGDSQACCLKEA</sequence>
<dbReference type="RefSeq" id="WP_307369590.1">
    <property type="nucleotide sequence ID" value="NZ_JAUSUW010000002.1"/>
</dbReference>
<accession>A0ABU0G4Y1</accession>
<comment type="caution">
    <text evidence="2">The sequence shown here is derived from an EMBL/GenBank/DDBJ whole genome shotgun (WGS) entry which is preliminary data.</text>
</comment>
<name>A0ABU0G4Y1_9HYPH</name>
<dbReference type="EMBL" id="JAUSUW010000002">
    <property type="protein sequence ID" value="MDQ0419755.1"/>
    <property type="molecule type" value="Genomic_DNA"/>
</dbReference>
<reference evidence="2 3" key="1">
    <citation type="submission" date="2023-07" db="EMBL/GenBank/DDBJ databases">
        <title>Genomic Encyclopedia of Type Strains, Phase IV (KMG-IV): sequencing the most valuable type-strain genomes for metagenomic binning, comparative biology and taxonomic classification.</title>
        <authorList>
            <person name="Goeker M."/>
        </authorList>
    </citation>
    <scope>NUCLEOTIDE SEQUENCE [LARGE SCALE GENOMIC DNA]</scope>
    <source>
        <strain evidence="2 3">DSM 1111</strain>
    </source>
</reference>
<evidence type="ECO:0000256" key="1">
    <source>
        <dbReference type="SAM" id="MobiDB-lite"/>
    </source>
</evidence>